<dbReference type="InterPro" id="IPR009057">
    <property type="entry name" value="Homeodomain-like_sf"/>
</dbReference>
<evidence type="ECO:0000256" key="4">
    <source>
        <dbReference type="ARBA" id="ARBA00023125"/>
    </source>
</evidence>
<evidence type="ECO:0000256" key="6">
    <source>
        <dbReference type="ARBA" id="ARBA00023242"/>
    </source>
</evidence>
<evidence type="ECO:0000259" key="10">
    <source>
        <dbReference type="PROSITE" id="PS50071"/>
    </source>
</evidence>
<protein>
    <submittedName>
        <fullName evidence="11">Fushi tarazu</fullName>
    </submittedName>
</protein>
<feature type="DNA-binding region" description="Homeobox" evidence="7">
    <location>
        <begin position="217"/>
        <end position="276"/>
    </location>
</feature>
<reference evidence="11" key="2">
    <citation type="submission" date="2012-04" db="EMBL/GenBank/DDBJ databases">
        <authorList>
            <person name="Sharma P."/>
        </authorList>
    </citation>
    <scope>NUCLEOTIDE SEQUENCE</scope>
</reference>
<dbReference type="GO" id="GO:0005634">
    <property type="term" value="C:nucleus"/>
    <property type="evidence" value="ECO:0007669"/>
    <property type="project" value="UniProtKB-SubCell"/>
</dbReference>
<feature type="region of interest" description="Disordered" evidence="9">
    <location>
        <begin position="87"/>
        <end position="109"/>
    </location>
</feature>
<comment type="similarity">
    <text evidence="2">Belongs to the Antp homeobox family.</text>
</comment>
<dbReference type="PRINTS" id="PR00031">
    <property type="entry name" value="HTHREPRESSR"/>
</dbReference>
<feature type="domain" description="Homeobox" evidence="10">
    <location>
        <begin position="215"/>
        <end position="275"/>
    </location>
</feature>
<feature type="non-terminal residue" evidence="11">
    <location>
        <position position="281"/>
    </location>
</feature>
<accession>K0KPJ8</accession>
<dbReference type="FunFam" id="1.10.10.60:FF:000193">
    <property type="entry name" value="Ultrabithorax, isoform C"/>
    <property type="match status" value="1"/>
</dbReference>
<dbReference type="InterPro" id="IPR050296">
    <property type="entry name" value="Antp_homeobox"/>
</dbReference>
<dbReference type="InterPro" id="IPR000047">
    <property type="entry name" value="HTH_motif"/>
</dbReference>
<evidence type="ECO:0000256" key="8">
    <source>
        <dbReference type="RuleBase" id="RU000682"/>
    </source>
</evidence>
<evidence type="ECO:0000256" key="7">
    <source>
        <dbReference type="PROSITE-ProRule" id="PRU00108"/>
    </source>
</evidence>
<evidence type="ECO:0000256" key="3">
    <source>
        <dbReference type="ARBA" id="ARBA00022473"/>
    </source>
</evidence>
<dbReference type="EMBL" id="HE805498">
    <property type="protein sequence ID" value="CCH51005.1"/>
    <property type="molecule type" value="mRNA"/>
</dbReference>
<gene>
    <name evidence="11" type="primary">ftz</name>
</gene>
<dbReference type="PROSITE" id="PS00032">
    <property type="entry name" value="ANTENNAPEDIA"/>
    <property type="match status" value="1"/>
</dbReference>
<dbReference type="InterPro" id="IPR020479">
    <property type="entry name" value="HD_metazoa"/>
</dbReference>
<keyword evidence="4 7" id="KW-0238">DNA-binding</keyword>
<organism evidence="11">
    <name type="scientific">Phalangium opilio</name>
    <name type="common">Brown Daddy-long-legs</name>
    <dbReference type="NCBI Taxonomy" id="118624"/>
    <lineage>
        <taxon>Eukaryota</taxon>
        <taxon>Metazoa</taxon>
        <taxon>Ecdysozoa</taxon>
        <taxon>Arthropoda</taxon>
        <taxon>Chelicerata</taxon>
        <taxon>Arachnida</taxon>
        <taxon>Opiliones</taxon>
        <taxon>Palpatores</taxon>
        <taxon>Phalangioidea</taxon>
        <taxon>Phalangiidae</taxon>
        <taxon>Phalangium</taxon>
    </lineage>
</organism>
<name>K0KPJ8_PHAOP</name>
<feature type="compositionally biased region" description="Polar residues" evidence="9">
    <location>
        <begin position="185"/>
        <end position="198"/>
    </location>
</feature>
<keyword evidence="3" id="KW-0217">Developmental protein</keyword>
<dbReference type="PROSITE" id="PS00027">
    <property type="entry name" value="HOMEOBOX_1"/>
    <property type="match status" value="1"/>
</dbReference>
<dbReference type="PROSITE" id="PS50071">
    <property type="entry name" value="HOMEOBOX_2"/>
    <property type="match status" value="1"/>
</dbReference>
<feature type="region of interest" description="Disordered" evidence="9">
    <location>
        <begin position="161"/>
        <end position="198"/>
    </location>
</feature>
<evidence type="ECO:0000256" key="1">
    <source>
        <dbReference type="ARBA" id="ARBA00004123"/>
    </source>
</evidence>
<sequence length="281" mass="30983">HHQGGLSFASAHQHHHPSSPYVPQAHHHSFGDRYSPYGSPTPVSRLSSNNSSVVNCKTPPYEGSSPLQSSSGGVVAASSYESFYSPNVPSNAPVPLASPPNYSTRTAGRIEASPPRIASVPTPPPLTEPTLETADFPDCKSVAFHPNSRLTSLALAPAPPNAFENSNSANSNISATSRNSPPAKSPSNTAQSPSLETQKTTNFYPWMKSYTDSCQGQKRTRQTYTRIQTLELEKEFHFNRYLTRRRRIEIAHSLGLTERQIKIWFQNRRMKAKKETNLQPT</sequence>
<evidence type="ECO:0000256" key="2">
    <source>
        <dbReference type="ARBA" id="ARBA00009107"/>
    </source>
</evidence>
<evidence type="ECO:0000256" key="5">
    <source>
        <dbReference type="ARBA" id="ARBA00023155"/>
    </source>
</evidence>
<dbReference type="AlphaFoldDB" id="K0KPJ8"/>
<evidence type="ECO:0000313" key="11">
    <source>
        <dbReference type="EMBL" id="CCH51005.1"/>
    </source>
</evidence>
<proteinExistence type="evidence at transcript level"/>
<dbReference type="SUPFAM" id="SSF46689">
    <property type="entry name" value="Homeodomain-like"/>
    <property type="match status" value="1"/>
</dbReference>
<dbReference type="Gene3D" id="1.10.10.60">
    <property type="entry name" value="Homeodomain-like"/>
    <property type="match status" value="1"/>
</dbReference>
<comment type="subcellular location">
    <subcellularLocation>
        <location evidence="1 7 8">Nucleus</location>
    </subcellularLocation>
</comment>
<dbReference type="GO" id="GO:0000981">
    <property type="term" value="F:DNA-binding transcription factor activity, RNA polymerase II-specific"/>
    <property type="evidence" value="ECO:0007669"/>
    <property type="project" value="InterPro"/>
</dbReference>
<dbReference type="GO" id="GO:0009952">
    <property type="term" value="P:anterior/posterior pattern specification"/>
    <property type="evidence" value="ECO:0007669"/>
    <property type="project" value="TreeGrafter"/>
</dbReference>
<feature type="region of interest" description="Disordered" evidence="9">
    <location>
        <begin position="1"/>
        <end position="72"/>
    </location>
</feature>
<evidence type="ECO:0000256" key="9">
    <source>
        <dbReference type="SAM" id="MobiDB-lite"/>
    </source>
</evidence>
<dbReference type="PRINTS" id="PR00024">
    <property type="entry name" value="HOMEOBOX"/>
</dbReference>
<dbReference type="Pfam" id="PF00046">
    <property type="entry name" value="Homeodomain"/>
    <property type="match status" value="1"/>
</dbReference>
<feature type="compositionally biased region" description="Low complexity" evidence="9">
    <location>
        <begin position="43"/>
        <end position="55"/>
    </location>
</feature>
<keyword evidence="5 7" id="KW-0371">Homeobox</keyword>
<dbReference type="PANTHER" id="PTHR45659:SF4">
    <property type="entry name" value="HOMEOBOX PROTEIN ABDOMINAL-A"/>
    <property type="match status" value="1"/>
</dbReference>
<reference evidence="11" key="1">
    <citation type="journal article" date="2012" name="Evol. Dev.">
        <title>Hox gene expression in the harvestman Phalangium opilio reveals divergent patterning of the chelicerate opisthosoma.</title>
        <authorList>
            <person name="Sharma P.P."/>
            <person name="Schwager E.E."/>
            <person name="Extavour C.G."/>
            <person name="Giribet G."/>
        </authorList>
    </citation>
    <scope>NUCLEOTIDE SEQUENCE</scope>
</reference>
<dbReference type="CDD" id="cd00086">
    <property type="entry name" value="homeodomain"/>
    <property type="match status" value="1"/>
</dbReference>
<feature type="non-terminal residue" evidence="11">
    <location>
        <position position="1"/>
    </location>
</feature>
<dbReference type="GO" id="GO:0000122">
    <property type="term" value="P:negative regulation of transcription by RNA polymerase II"/>
    <property type="evidence" value="ECO:0007669"/>
    <property type="project" value="TreeGrafter"/>
</dbReference>
<dbReference type="InterPro" id="IPR001356">
    <property type="entry name" value="HD"/>
</dbReference>
<dbReference type="SMART" id="SM00389">
    <property type="entry name" value="HOX"/>
    <property type="match status" value="1"/>
</dbReference>
<keyword evidence="6 7" id="KW-0539">Nucleus</keyword>
<feature type="compositionally biased region" description="Low complexity" evidence="9">
    <location>
        <begin position="161"/>
        <end position="180"/>
    </location>
</feature>
<dbReference type="GO" id="GO:0000978">
    <property type="term" value="F:RNA polymerase II cis-regulatory region sequence-specific DNA binding"/>
    <property type="evidence" value="ECO:0007669"/>
    <property type="project" value="TreeGrafter"/>
</dbReference>
<dbReference type="InterPro" id="IPR001827">
    <property type="entry name" value="Homeobox_Antennapedia_CS"/>
</dbReference>
<dbReference type="PANTHER" id="PTHR45659">
    <property type="entry name" value="HOMEOBOX PROTEIN HOX"/>
    <property type="match status" value="1"/>
</dbReference>
<dbReference type="InterPro" id="IPR017970">
    <property type="entry name" value="Homeobox_CS"/>
</dbReference>